<feature type="transmembrane region" description="Helical" evidence="1">
    <location>
        <begin position="6"/>
        <end position="23"/>
    </location>
</feature>
<dbReference type="STRING" id="1137280.D777_00172"/>
<organism evidence="2 3">
    <name type="scientific">Marinobacter nitratireducens</name>
    <dbReference type="NCBI Taxonomy" id="1137280"/>
    <lineage>
        <taxon>Bacteria</taxon>
        <taxon>Pseudomonadati</taxon>
        <taxon>Pseudomonadota</taxon>
        <taxon>Gammaproteobacteria</taxon>
        <taxon>Pseudomonadales</taxon>
        <taxon>Marinobacteraceae</taxon>
        <taxon>Marinobacter</taxon>
    </lineage>
</organism>
<accession>A0A072N647</accession>
<name>A0A072N647_9GAMM</name>
<reference evidence="2 3" key="1">
    <citation type="submission" date="2012-12" db="EMBL/GenBank/DDBJ databases">
        <title>Genome assembly of Marinobacter sp. AK21.</title>
        <authorList>
            <person name="Khatri I."/>
            <person name="Kumar R."/>
            <person name="Vaidya B."/>
            <person name="Subramanian S."/>
            <person name="Pinnaka A."/>
        </authorList>
    </citation>
    <scope>NUCLEOTIDE SEQUENCE [LARGE SCALE GENOMIC DNA]</scope>
    <source>
        <strain evidence="2 3">AK21</strain>
    </source>
</reference>
<sequence>MSDTWFLVFGLIFTSIGLAYFVYGRKQSNLMARMSGIGLMFFPYLVDDIYVFFGVGIVLMALPKFIEL</sequence>
<evidence type="ECO:0000313" key="3">
    <source>
        <dbReference type="Proteomes" id="UP000035057"/>
    </source>
</evidence>
<dbReference type="OrthoDB" id="9804360at2"/>
<dbReference type="PATRIC" id="fig|1137280.3.peg.168"/>
<evidence type="ECO:0000256" key="1">
    <source>
        <dbReference type="SAM" id="Phobius"/>
    </source>
</evidence>
<dbReference type="EMBL" id="ANIE01000001">
    <property type="protein sequence ID" value="KEF33164.1"/>
    <property type="molecule type" value="Genomic_DNA"/>
</dbReference>
<gene>
    <name evidence="2" type="ORF">D777_00172</name>
</gene>
<evidence type="ECO:0000313" key="2">
    <source>
        <dbReference type="EMBL" id="KEF33164.1"/>
    </source>
</evidence>
<proteinExistence type="predicted"/>
<comment type="caution">
    <text evidence="2">The sequence shown here is derived from an EMBL/GenBank/DDBJ whole genome shotgun (WGS) entry which is preliminary data.</text>
</comment>
<dbReference type="Proteomes" id="UP000035057">
    <property type="component" value="Unassembled WGS sequence"/>
</dbReference>
<feature type="transmembrane region" description="Helical" evidence="1">
    <location>
        <begin position="44"/>
        <end position="66"/>
    </location>
</feature>
<keyword evidence="1" id="KW-0812">Transmembrane</keyword>
<dbReference type="AlphaFoldDB" id="A0A072N647"/>
<keyword evidence="1" id="KW-1133">Transmembrane helix</keyword>
<protein>
    <submittedName>
        <fullName evidence="2">Uncharacterized protein</fullName>
    </submittedName>
</protein>
<keyword evidence="1" id="KW-0472">Membrane</keyword>
<keyword evidence="3" id="KW-1185">Reference proteome</keyword>
<dbReference type="RefSeq" id="WP_036127697.1">
    <property type="nucleotide sequence ID" value="NZ_ANIE01000001.1"/>
</dbReference>